<evidence type="ECO:0000256" key="5">
    <source>
        <dbReference type="ARBA" id="ARBA00022989"/>
    </source>
</evidence>
<organism evidence="9 10">
    <name type="scientific">Hanseniaspora valbyensis NRRL Y-1626</name>
    <dbReference type="NCBI Taxonomy" id="766949"/>
    <lineage>
        <taxon>Eukaryota</taxon>
        <taxon>Fungi</taxon>
        <taxon>Dikarya</taxon>
        <taxon>Ascomycota</taxon>
        <taxon>Saccharomycotina</taxon>
        <taxon>Saccharomycetes</taxon>
        <taxon>Saccharomycodales</taxon>
        <taxon>Saccharomycodaceae</taxon>
        <taxon>Hanseniaspora</taxon>
    </lineage>
</organism>
<feature type="transmembrane region" description="Helical" evidence="7">
    <location>
        <begin position="375"/>
        <end position="402"/>
    </location>
</feature>
<evidence type="ECO:0000313" key="9">
    <source>
        <dbReference type="EMBL" id="OBA28425.1"/>
    </source>
</evidence>
<dbReference type="SUPFAM" id="SSF103473">
    <property type="entry name" value="MFS general substrate transporter"/>
    <property type="match status" value="1"/>
</dbReference>
<dbReference type="EMBL" id="LXPE01000004">
    <property type="protein sequence ID" value="OBA28425.1"/>
    <property type="molecule type" value="Genomic_DNA"/>
</dbReference>
<feature type="transmembrane region" description="Helical" evidence="7">
    <location>
        <begin position="414"/>
        <end position="431"/>
    </location>
</feature>
<dbReference type="AlphaFoldDB" id="A0A1B7TIG0"/>
<dbReference type="PROSITE" id="PS50850">
    <property type="entry name" value="MFS"/>
    <property type="match status" value="1"/>
</dbReference>
<keyword evidence="10" id="KW-1185">Reference proteome</keyword>
<dbReference type="InterPro" id="IPR020846">
    <property type="entry name" value="MFS_dom"/>
</dbReference>
<dbReference type="PANTHER" id="PTHR23514">
    <property type="entry name" value="BYPASS OF STOP CODON PROTEIN 6"/>
    <property type="match status" value="1"/>
</dbReference>
<evidence type="ECO:0000313" key="10">
    <source>
        <dbReference type="Proteomes" id="UP000092321"/>
    </source>
</evidence>
<feature type="transmembrane region" description="Helical" evidence="7">
    <location>
        <begin position="55"/>
        <end position="73"/>
    </location>
</feature>
<dbReference type="InterPro" id="IPR011701">
    <property type="entry name" value="MFS"/>
</dbReference>
<keyword evidence="6 7" id="KW-0472">Membrane</keyword>
<dbReference type="Gene3D" id="1.20.1250.20">
    <property type="entry name" value="MFS general substrate transporter like domains"/>
    <property type="match status" value="2"/>
</dbReference>
<evidence type="ECO:0000256" key="1">
    <source>
        <dbReference type="ARBA" id="ARBA00004127"/>
    </source>
</evidence>
<name>A0A1B7TIG0_9ASCO</name>
<feature type="transmembrane region" description="Helical" evidence="7">
    <location>
        <begin position="211"/>
        <end position="231"/>
    </location>
</feature>
<accession>A0A1B7TIG0</accession>
<dbReference type="Proteomes" id="UP000092321">
    <property type="component" value="Unassembled WGS sequence"/>
</dbReference>
<comment type="subcellular location">
    <subcellularLocation>
        <location evidence="1">Endomembrane system</location>
        <topology evidence="1">Multi-pass membrane protein</topology>
    </subcellularLocation>
</comment>
<dbReference type="GO" id="GO:0012505">
    <property type="term" value="C:endomembrane system"/>
    <property type="evidence" value="ECO:0007669"/>
    <property type="project" value="UniProtKB-SubCell"/>
</dbReference>
<reference evidence="10" key="1">
    <citation type="journal article" date="2016" name="Proc. Natl. Acad. Sci. U.S.A.">
        <title>Comparative genomics of biotechnologically important yeasts.</title>
        <authorList>
            <person name="Riley R."/>
            <person name="Haridas S."/>
            <person name="Wolfe K.H."/>
            <person name="Lopes M.R."/>
            <person name="Hittinger C.T."/>
            <person name="Goeker M."/>
            <person name="Salamov A.A."/>
            <person name="Wisecaver J.H."/>
            <person name="Long T.M."/>
            <person name="Calvey C.H."/>
            <person name="Aerts A.L."/>
            <person name="Barry K.W."/>
            <person name="Choi C."/>
            <person name="Clum A."/>
            <person name="Coughlan A.Y."/>
            <person name="Deshpande S."/>
            <person name="Douglass A.P."/>
            <person name="Hanson S.J."/>
            <person name="Klenk H.-P."/>
            <person name="LaButti K.M."/>
            <person name="Lapidus A."/>
            <person name="Lindquist E.A."/>
            <person name="Lipzen A.M."/>
            <person name="Meier-Kolthoff J.P."/>
            <person name="Ohm R.A."/>
            <person name="Otillar R.P."/>
            <person name="Pangilinan J.L."/>
            <person name="Peng Y."/>
            <person name="Rokas A."/>
            <person name="Rosa C.A."/>
            <person name="Scheuner C."/>
            <person name="Sibirny A.A."/>
            <person name="Slot J.C."/>
            <person name="Stielow J.B."/>
            <person name="Sun H."/>
            <person name="Kurtzman C.P."/>
            <person name="Blackwell M."/>
            <person name="Grigoriev I.V."/>
            <person name="Jeffries T.W."/>
        </authorList>
    </citation>
    <scope>NUCLEOTIDE SEQUENCE [LARGE SCALE GENOMIC DNA]</scope>
    <source>
        <strain evidence="10">NRRL Y-1626</strain>
    </source>
</reference>
<dbReference type="PANTHER" id="PTHR23514:SF3">
    <property type="entry name" value="BYPASS OF STOP CODON PROTEIN 6"/>
    <property type="match status" value="1"/>
</dbReference>
<evidence type="ECO:0000256" key="7">
    <source>
        <dbReference type="SAM" id="Phobius"/>
    </source>
</evidence>
<evidence type="ECO:0000256" key="6">
    <source>
        <dbReference type="ARBA" id="ARBA00023136"/>
    </source>
</evidence>
<dbReference type="OrthoDB" id="413079at2759"/>
<feature type="transmembrane region" description="Helical" evidence="7">
    <location>
        <begin position="147"/>
        <end position="172"/>
    </location>
</feature>
<feature type="transmembrane region" description="Helical" evidence="7">
    <location>
        <begin position="184"/>
        <end position="205"/>
    </location>
</feature>
<comment type="caution">
    <text evidence="9">The sequence shown here is derived from an EMBL/GenBank/DDBJ whole genome shotgun (WGS) entry which is preliminary data.</text>
</comment>
<comment type="similarity">
    <text evidence="2">Belongs to the major facilitator superfamily.</text>
</comment>
<dbReference type="GO" id="GO:0022857">
    <property type="term" value="F:transmembrane transporter activity"/>
    <property type="evidence" value="ECO:0007669"/>
    <property type="project" value="InterPro"/>
</dbReference>
<keyword evidence="5 7" id="KW-1133">Transmembrane helix</keyword>
<feature type="transmembrane region" description="Helical" evidence="7">
    <location>
        <begin position="93"/>
        <end position="112"/>
    </location>
</feature>
<feature type="transmembrane region" description="Helical" evidence="7">
    <location>
        <begin position="314"/>
        <end position="335"/>
    </location>
</feature>
<sequence>MIQDRYSSFIDDEDDSTIINNKSIINTEDKKIIDGEVLYQGNIIRLYPEDPRVKIVQYQIGVILLMFTTLGLNDQATGMLIPVLSSHYSISQVTVANIFLLQTFGYFSACFVNEPLHLRYGVRGALTIACFCIALPSFVLYTKVSWFWVYLICYFPIGMGIGMLDSVGNCLFSSFVCYKNEFLGVMHGMYGVCSFITPLIINSLGDENWNYFFIIQCSIAALGSVLCFYVFRYDTKEKYEYLIKTNHGIEEDDEDNNNNDDVSDLKMSTMNMIKKYPLVSLYAVALFFYLGSEVGTGSWIYTYLIEFKNGDKSFMSYITSSYWLGLTIGRFYFGMKIDKWFVNEYQAVKFFVKTTMLFSVALTLFGGIFNQSSLYFFVFGIVVFSCGMFIGPIFPLLSIVGVDMLDNNVKVKGISTAISIGSIGGAFIPYLDGVLMKHMSLSVFPLLVSISSLVCLATIYSYPFFIKNKSNYFFPKNNEFAV</sequence>
<protein>
    <submittedName>
        <fullName evidence="9">MFS general substrate transporter</fullName>
    </submittedName>
</protein>
<evidence type="ECO:0000256" key="4">
    <source>
        <dbReference type="ARBA" id="ARBA00022692"/>
    </source>
</evidence>
<evidence type="ECO:0000259" key="8">
    <source>
        <dbReference type="PROSITE" id="PS50850"/>
    </source>
</evidence>
<feature type="transmembrane region" description="Helical" evidence="7">
    <location>
        <begin position="276"/>
        <end position="302"/>
    </location>
</feature>
<gene>
    <name evidence="9" type="ORF">HANVADRAFT_21873</name>
</gene>
<feature type="transmembrane region" description="Helical" evidence="7">
    <location>
        <begin position="347"/>
        <end position="369"/>
    </location>
</feature>
<keyword evidence="4 7" id="KW-0812">Transmembrane</keyword>
<feature type="transmembrane region" description="Helical" evidence="7">
    <location>
        <begin position="124"/>
        <end position="141"/>
    </location>
</feature>
<dbReference type="InterPro" id="IPR036259">
    <property type="entry name" value="MFS_trans_sf"/>
</dbReference>
<proteinExistence type="inferred from homology"/>
<evidence type="ECO:0000256" key="2">
    <source>
        <dbReference type="ARBA" id="ARBA00008335"/>
    </source>
</evidence>
<dbReference type="InterPro" id="IPR051788">
    <property type="entry name" value="MFS_Transporter"/>
</dbReference>
<dbReference type="Pfam" id="PF07690">
    <property type="entry name" value="MFS_1"/>
    <property type="match status" value="1"/>
</dbReference>
<dbReference type="GO" id="GO:0016020">
    <property type="term" value="C:membrane"/>
    <property type="evidence" value="ECO:0007669"/>
    <property type="project" value="TreeGrafter"/>
</dbReference>
<evidence type="ECO:0000256" key="3">
    <source>
        <dbReference type="ARBA" id="ARBA00022448"/>
    </source>
</evidence>
<feature type="transmembrane region" description="Helical" evidence="7">
    <location>
        <begin position="443"/>
        <end position="466"/>
    </location>
</feature>
<feature type="domain" description="Major facilitator superfamily (MFS) profile" evidence="8">
    <location>
        <begin position="54"/>
        <end position="469"/>
    </location>
</feature>
<keyword evidence="3" id="KW-0813">Transport</keyword>